<dbReference type="AlphaFoldDB" id="D7LWF8"/>
<organism evidence="2">
    <name type="scientific">Arabidopsis lyrata subsp. lyrata</name>
    <name type="common">Lyre-leaved rock-cress</name>
    <dbReference type="NCBI Taxonomy" id="81972"/>
    <lineage>
        <taxon>Eukaryota</taxon>
        <taxon>Viridiplantae</taxon>
        <taxon>Streptophyta</taxon>
        <taxon>Embryophyta</taxon>
        <taxon>Tracheophyta</taxon>
        <taxon>Spermatophyta</taxon>
        <taxon>Magnoliopsida</taxon>
        <taxon>eudicotyledons</taxon>
        <taxon>Gunneridae</taxon>
        <taxon>Pentapetalae</taxon>
        <taxon>rosids</taxon>
        <taxon>malvids</taxon>
        <taxon>Brassicales</taxon>
        <taxon>Brassicaceae</taxon>
        <taxon>Camelineae</taxon>
        <taxon>Arabidopsis</taxon>
    </lineage>
</organism>
<dbReference type="Gramene" id="scaffold_503183.1">
    <property type="protein sequence ID" value="scaffold_503183.1"/>
    <property type="gene ID" value="scaffold_503183.1"/>
</dbReference>
<dbReference type="EMBL" id="GL348717">
    <property type="protein sequence ID" value="EFH54543.1"/>
    <property type="molecule type" value="Genomic_DNA"/>
</dbReference>
<accession>D7LWF8</accession>
<dbReference type="Proteomes" id="UP000008694">
    <property type="component" value="Unassembled WGS sequence"/>
</dbReference>
<proteinExistence type="predicted"/>
<reference evidence="2" key="1">
    <citation type="journal article" date="2011" name="Nat. Genet.">
        <title>The Arabidopsis lyrata genome sequence and the basis of rapid genome size change.</title>
        <authorList>
            <person name="Hu T.T."/>
            <person name="Pattyn P."/>
            <person name="Bakker E.G."/>
            <person name="Cao J."/>
            <person name="Cheng J.-F."/>
            <person name="Clark R.M."/>
            <person name="Fahlgren N."/>
            <person name="Fawcett J.A."/>
            <person name="Grimwood J."/>
            <person name="Gundlach H."/>
            <person name="Haberer G."/>
            <person name="Hollister J.D."/>
            <person name="Ossowski S."/>
            <person name="Ottilar R.P."/>
            <person name="Salamov A.A."/>
            <person name="Schneeberger K."/>
            <person name="Spannagl M."/>
            <person name="Wang X."/>
            <person name="Yang L."/>
            <person name="Nasrallah M.E."/>
            <person name="Bergelson J."/>
            <person name="Carrington J.C."/>
            <person name="Gaut B.S."/>
            <person name="Schmutz J."/>
            <person name="Mayer K.F.X."/>
            <person name="Van de Peer Y."/>
            <person name="Grigoriev I.V."/>
            <person name="Nordborg M."/>
            <person name="Weigel D."/>
            <person name="Guo Y.-L."/>
        </authorList>
    </citation>
    <scope>NUCLEOTIDE SEQUENCE [LARGE SCALE GENOMIC DNA]</scope>
    <source>
        <strain evidence="2">cv. MN47</strain>
    </source>
</reference>
<dbReference type="HOGENOM" id="CLU_2052837_0_0_1"/>
<evidence type="ECO:0000313" key="2">
    <source>
        <dbReference type="Proteomes" id="UP000008694"/>
    </source>
</evidence>
<name>D7LWF8_ARALL</name>
<evidence type="ECO:0000313" key="1">
    <source>
        <dbReference type="EMBL" id="EFH54543.1"/>
    </source>
</evidence>
<keyword evidence="2" id="KW-1185">Reference proteome</keyword>
<sequence>MAAAYSASTSGYIGHDLDNILLRDGDDSPPFLFPDEDQEEICYIGNCDASLISLTCDSLICIPGWDSIQFCNPVINKFVLTLQEQSLFPTEKIVGMASKMAVSDGFSTEIRFKLPTFFRR</sequence>
<protein>
    <submittedName>
        <fullName evidence="1">Predicted protein</fullName>
    </submittedName>
</protein>
<gene>
    <name evidence="1" type="ORF">ARALYDRAFT_907479</name>
</gene>